<keyword evidence="2" id="KW-0560">Oxidoreductase</keyword>
<dbReference type="Gene3D" id="3.40.50.720">
    <property type="entry name" value="NAD(P)-binding Rossmann-like Domain"/>
    <property type="match status" value="2"/>
</dbReference>
<comment type="caution">
    <text evidence="3">The sequence shown here is derived from an EMBL/GenBank/DDBJ whole genome shotgun (WGS) entry which is preliminary data.</text>
</comment>
<proteinExistence type="inferred from homology"/>
<dbReference type="EMBL" id="BSYO01000022">
    <property type="protein sequence ID" value="GMH20425.1"/>
    <property type="molecule type" value="Genomic_DNA"/>
</dbReference>
<name>A0AAD3T0A9_NEPGR</name>
<dbReference type="PANTHER" id="PTHR48107:SF7">
    <property type="entry name" value="RE15974P"/>
    <property type="match status" value="1"/>
</dbReference>
<gene>
    <name evidence="3" type="ORF">Nepgr_022266</name>
</gene>
<sequence>MSAETNAAAAAATPLKDRVAIVTGASRGVGKAIALHLASLGAKLVVNYTSNSAQAQEVGTRITANSVAPGPIATEMFFSGKSEEVIKKIVDESPLCRLGKTEDVAPVVGFLASDAGEWVNGQIVRVNGGYA</sequence>
<dbReference type="Proteomes" id="UP001279734">
    <property type="component" value="Unassembled WGS sequence"/>
</dbReference>
<evidence type="ECO:0000256" key="2">
    <source>
        <dbReference type="ARBA" id="ARBA00023002"/>
    </source>
</evidence>
<dbReference type="PANTHER" id="PTHR48107">
    <property type="entry name" value="NADPH-DEPENDENT ALDEHYDE REDUCTASE-LIKE PROTEIN, CHLOROPLASTIC-RELATED"/>
    <property type="match status" value="1"/>
</dbReference>
<accession>A0AAD3T0A9</accession>
<dbReference type="SUPFAM" id="SSF51735">
    <property type="entry name" value="NAD(P)-binding Rossmann-fold domains"/>
    <property type="match status" value="2"/>
</dbReference>
<dbReference type="GO" id="GO:0016614">
    <property type="term" value="F:oxidoreductase activity, acting on CH-OH group of donors"/>
    <property type="evidence" value="ECO:0007669"/>
    <property type="project" value="UniProtKB-ARBA"/>
</dbReference>
<dbReference type="InterPro" id="IPR036291">
    <property type="entry name" value="NAD(P)-bd_dom_sf"/>
</dbReference>
<dbReference type="InterPro" id="IPR002347">
    <property type="entry name" value="SDR_fam"/>
</dbReference>
<evidence type="ECO:0000313" key="4">
    <source>
        <dbReference type="Proteomes" id="UP001279734"/>
    </source>
</evidence>
<reference evidence="3" key="1">
    <citation type="submission" date="2023-05" db="EMBL/GenBank/DDBJ databases">
        <title>Nepenthes gracilis genome sequencing.</title>
        <authorList>
            <person name="Fukushima K."/>
        </authorList>
    </citation>
    <scope>NUCLEOTIDE SEQUENCE</scope>
    <source>
        <strain evidence="3">SING2019-196</strain>
    </source>
</reference>
<protein>
    <submittedName>
        <fullName evidence="3">Uncharacterized protein</fullName>
    </submittedName>
</protein>
<comment type="similarity">
    <text evidence="1">Belongs to the short-chain dehydrogenases/reductases (SDR) family.</text>
</comment>
<dbReference type="AlphaFoldDB" id="A0AAD3T0A9"/>
<keyword evidence="4" id="KW-1185">Reference proteome</keyword>
<evidence type="ECO:0000256" key="1">
    <source>
        <dbReference type="ARBA" id="ARBA00006484"/>
    </source>
</evidence>
<evidence type="ECO:0000313" key="3">
    <source>
        <dbReference type="EMBL" id="GMH20425.1"/>
    </source>
</evidence>
<organism evidence="3 4">
    <name type="scientific">Nepenthes gracilis</name>
    <name type="common">Slender pitcher plant</name>
    <dbReference type="NCBI Taxonomy" id="150966"/>
    <lineage>
        <taxon>Eukaryota</taxon>
        <taxon>Viridiplantae</taxon>
        <taxon>Streptophyta</taxon>
        <taxon>Embryophyta</taxon>
        <taxon>Tracheophyta</taxon>
        <taxon>Spermatophyta</taxon>
        <taxon>Magnoliopsida</taxon>
        <taxon>eudicotyledons</taxon>
        <taxon>Gunneridae</taxon>
        <taxon>Pentapetalae</taxon>
        <taxon>Caryophyllales</taxon>
        <taxon>Nepenthaceae</taxon>
        <taxon>Nepenthes</taxon>
    </lineage>
</organism>
<dbReference type="Pfam" id="PF13561">
    <property type="entry name" value="adh_short_C2"/>
    <property type="match status" value="1"/>
</dbReference>